<evidence type="ECO:0000259" key="8">
    <source>
        <dbReference type="PROSITE" id="PS51212"/>
    </source>
</evidence>
<dbReference type="InParanoid" id="A0A136J4V9"/>
<evidence type="ECO:0000256" key="4">
    <source>
        <dbReference type="ARBA" id="ARBA00023136"/>
    </source>
</evidence>
<comment type="subcellular location">
    <subcellularLocation>
        <location evidence="1">Membrane</location>
        <topology evidence="1">Single-pass membrane protein</topology>
    </subcellularLocation>
</comment>
<organism evidence="9 10">
    <name type="scientific">Microdochium bolleyi</name>
    <dbReference type="NCBI Taxonomy" id="196109"/>
    <lineage>
        <taxon>Eukaryota</taxon>
        <taxon>Fungi</taxon>
        <taxon>Dikarya</taxon>
        <taxon>Ascomycota</taxon>
        <taxon>Pezizomycotina</taxon>
        <taxon>Sordariomycetes</taxon>
        <taxon>Xylariomycetidae</taxon>
        <taxon>Xylariales</taxon>
        <taxon>Microdochiaceae</taxon>
        <taxon>Microdochium</taxon>
    </lineage>
</organism>
<evidence type="ECO:0000256" key="6">
    <source>
        <dbReference type="SAM" id="Phobius"/>
    </source>
</evidence>
<evidence type="ECO:0000256" key="2">
    <source>
        <dbReference type="ARBA" id="ARBA00022692"/>
    </source>
</evidence>
<keyword evidence="7" id="KW-0732">Signal</keyword>
<feature type="region of interest" description="Disordered" evidence="5">
    <location>
        <begin position="223"/>
        <end position="245"/>
    </location>
</feature>
<evidence type="ECO:0000256" key="7">
    <source>
        <dbReference type="SAM" id="SignalP"/>
    </source>
</evidence>
<feature type="compositionally biased region" description="Low complexity" evidence="5">
    <location>
        <begin position="127"/>
        <end position="143"/>
    </location>
</feature>
<evidence type="ECO:0000256" key="5">
    <source>
        <dbReference type="SAM" id="MobiDB-lite"/>
    </source>
</evidence>
<feature type="region of interest" description="Disordered" evidence="5">
    <location>
        <begin position="257"/>
        <end position="315"/>
    </location>
</feature>
<protein>
    <recommendedName>
        <fullName evidence="8">WSC domain-containing protein</fullName>
    </recommendedName>
</protein>
<feature type="region of interest" description="Disordered" evidence="5">
    <location>
        <begin position="118"/>
        <end position="143"/>
    </location>
</feature>
<dbReference type="PANTHER" id="PTHR15549">
    <property type="entry name" value="PAIRED IMMUNOGLOBULIN-LIKE TYPE 2 RECEPTOR"/>
    <property type="match status" value="1"/>
</dbReference>
<dbReference type="EMBL" id="KQ964249">
    <property type="protein sequence ID" value="KXJ92205.1"/>
    <property type="molecule type" value="Genomic_DNA"/>
</dbReference>
<gene>
    <name evidence="9" type="ORF">Micbo1qcDRAFT_204209</name>
</gene>
<keyword evidence="2 6" id="KW-0812">Transmembrane</keyword>
<evidence type="ECO:0000313" key="10">
    <source>
        <dbReference type="Proteomes" id="UP000070501"/>
    </source>
</evidence>
<sequence length="315" mass="32903">MASLRTTVRLAAVAALAIGHAAAELIPMTFCATVNTASTQGNSSIYQSDGLCRDFCSASNNAYAVIKDSNCWCSDYTPANSIQVNTNRCNQPCPGFPSDTCGGNGVWGYIKLSAQPAGVKGGSNNDPTQATTAPSSPPSNTATTPVVIVSTVTADGGTSQVTITLPPSSNSNNAASNGEMSTTSNGLTTGAAVGIAVGVLGAVGLIAGVAVFFWLRRRKQNQEEAAVERSNSGRGSSAGMMGTPRTEMASIWDSEQLSTGRRNSRLMPHDPRMDPFAGNIYAQANKSRESVNTLQDNHDYSRKVLRTTNPDPEQD</sequence>
<dbReference type="PROSITE" id="PS51212">
    <property type="entry name" value="WSC"/>
    <property type="match status" value="1"/>
</dbReference>
<dbReference type="GO" id="GO:0016020">
    <property type="term" value="C:membrane"/>
    <property type="evidence" value="ECO:0007669"/>
    <property type="project" value="UniProtKB-SubCell"/>
</dbReference>
<dbReference type="Proteomes" id="UP000070501">
    <property type="component" value="Unassembled WGS sequence"/>
</dbReference>
<evidence type="ECO:0000313" key="9">
    <source>
        <dbReference type="EMBL" id="KXJ92205.1"/>
    </source>
</evidence>
<feature type="compositionally biased region" description="Polar residues" evidence="5">
    <location>
        <begin position="306"/>
        <end position="315"/>
    </location>
</feature>
<evidence type="ECO:0000256" key="3">
    <source>
        <dbReference type="ARBA" id="ARBA00022989"/>
    </source>
</evidence>
<name>A0A136J4V9_9PEZI</name>
<feature type="region of interest" description="Disordered" evidence="5">
    <location>
        <begin position="159"/>
        <end position="181"/>
    </location>
</feature>
<keyword evidence="3 6" id="KW-1133">Transmembrane helix</keyword>
<dbReference type="InterPro" id="IPR051694">
    <property type="entry name" value="Immunoregulatory_rcpt-like"/>
</dbReference>
<dbReference type="SMART" id="SM00321">
    <property type="entry name" value="WSC"/>
    <property type="match status" value="1"/>
</dbReference>
<dbReference type="InterPro" id="IPR002889">
    <property type="entry name" value="WSC_carb-bd"/>
</dbReference>
<feature type="chain" id="PRO_5007293458" description="WSC domain-containing protein" evidence="7">
    <location>
        <begin position="24"/>
        <end position="315"/>
    </location>
</feature>
<dbReference type="GO" id="GO:0071944">
    <property type="term" value="C:cell periphery"/>
    <property type="evidence" value="ECO:0007669"/>
    <property type="project" value="UniProtKB-ARBA"/>
</dbReference>
<feature type="compositionally biased region" description="Polar residues" evidence="5">
    <location>
        <begin position="282"/>
        <end position="295"/>
    </location>
</feature>
<dbReference type="CDD" id="cd12087">
    <property type="entry name" value="TM_EGFR-like"/>
    <property type="match status" value="1"/>
</dbReference>
<accession>A0A136J4V9</accession>
<dbReference type="STRING" id="196109.A0A136J4V9"/>
<dbReference type="Pfam" id="PF01822">
    <property type="entry name" value="WSC"/>
    <property type="match status" value="1"/>
</dbReference>
<keyword evidence="10" id="KW-1185">Reference proteome</keyword>
<reference evidence="10" key="1">
    <citation type="submission" date="2016-02" db="EMBL/GenBank/DDBJ databases">
        <title>Draft genome sequence of Microdochium bolleyi, a fungal endophyte of beachgrass.</title>
        <authorList>
            <consortium name="DOE Joint Genome Institute"/>
            <person name="David A.S."/>
            <person name="May G."/>
            <person name="Haridas S."/>
            <person name="Lim J."/>
            <person name="Wang M."/>
            <person name="Labutti K."/>
            <person name="Lipzen A."/>
            <person name="Barry K."/>
            <person name="Grigoriev I.V."/>
        </authorList>
    </citation>
    <scope>NUCLEOTIDE SEQUENCE [LARGE SCALE GENOMIC DNA]</scope>
    <source>
        <strain evidence="10">J235TASD1</strain>
    </source>
</reference>
<dbReference type="AlphaFoldDB" id="A0A136J4V9"/>
<keyword evidence="4 6" id="KW-0472">Membrane</keyword>
<proteinExistence type="predicted"/>
<feature type="domain" description="WSC" evidence="8">
    <location>
        <begin position="25"/>
        <end position="113"/>
    </location>
</feature>
<feature type="transmembrane region" description="Helical" evidence="6">
    <location>
        <begin position="191"/>
        <end position="215"/>
    </location>
</feature>
<dbReference type="OrthoDB" id="2537459at2759"/>
<evidence type="ECO:0000256" key="1">
    <source>
        <dbReference type="ARBA" id="ARBA00004167"/>
    </source>
</evidence>
<dbReference type="Pfam" id="PF05808">
    <property type="entry name" value="Podoplanin"/>
    <property type="match status" value="1"/>
</dbReference>
<feature type="signal peptide" evidence="7">
    <location>
        <begin position="1"/>
        <end position="23"/>
    </location>
</feature>
<feature type="compositionally biased region" description="Low complexity" evidence="5">
    <location>
        <begin position="168"/>
        <end position="177"/>
    </location>
</feature>